<keyword evidence="1" id="KW-0436">Ligase</keyword>
<dbReference type="InterPro" id="IPR042099">
    <property type="entry name" value="ANL_N_sf"/>
</dbReference>
<dbReference type="Pfam" id="PF00501">
    <property type="entry name" value="AMP-binding"/>
    <property type="match status" value="1"/>
</dbReference>
<name>A0A1A9W6S3_9MUSC</name>
<dbReference type="PANTHER" id="PTHR43272:SF32">
    <property type="entry name" value="AMP-DEPENDENT SYNTHETASE_LIGASE DOMAIN-CONTAINING PROTEIN"/>
    <property type="match status" value="1"/>
</dbReference>
<accession>A0A1A9W6S3</accession>
<evidence type="ECO:0000313" key="6">
    <source>
        <dbReference type="EnsemblMetazoa" id="GBRI008273-PA"/>
    </source>
</evidence>
<protein>
    <recommendedName>
        <fullName evidence="4">long-chain-fatty-acid--CoA ligase</fullName>
        <ecNumber evidence="4">6.2.1.3</ecNumber>
    </recommendedName>
</protein>
<proteinExistence type="predicted"/>
<keyword evidence="2" id="KW-0276">Fatty acid metabolism</keyword>
<dbReference type="EnsemblMetazoa" id="GBRI008273-RA">
    <property type="protein sequence ID" value="GBRI008273-PA"/>
    <property type="gene ID" value="GBRI008273"/>
</dbReference>
<dbReference type="Pfam" id="PF23562">
    <property type="entry name" value="AMP-binding_C_3"/>
    <property type="match status" value="1"/>
</dbReference>
<dbReference type="STRING" id="37001.A0A1A9W6S3"/>
<organism evidence="6 7">
    <name type="scientific">Glossina brevipalpis</name>
    <dbReference type="NCBI Taxonomy" id="37001"/>
    <lineage>
        <taxon>Eukaryota</taxon>
        <taxon>Metazoa</taxon>
        <taxon>Ecdysozoa</taxon>
        <taxon>Arthropoda</taxon>
        <taxon>Hexapoda</taxon>
        <taxon>Insecta</taxon>
        <taxon>Pterygota</taxon>
        <taxon>Neoptera</taxon>
        <taxon>Endopterygota</taxon>
        <taxon>Diptera</taxon>
        <taxon>Brachycera</taxon>
        <taxon>Muscomorpha</taxon>
        <taxon>Hippoboscoidea</taxon>
        <taxon>Glossinidae</taxon>
        <taxon>Glossina</taxon>
    </lineage>
</organism>
<dbReference type="EC" id="6.2.1.3" evidence="4"/>
<evidence type="ECO:0000256" key="2">
    <source>
        <dbReference type="ARBA" id="ARBA00022832"/>
    </source>
</evidence>
<dbReference type="Proteomes" id="UP000091820">
    <property type="component" value="Unassembled WGS sequence"/>
</dbReference>
<feature type="domain" description="AMP-dependent synthetase/ligase" evidence="5">
    <location>
        <begin position="45"/>
        <end position="431"/>
    </location>
</feature>
<sequence length="606" mass="68100">MNCSAMNSLKAAVSYTSSRLQDPVKLRLEKEDLILYKIQSIPEVFDEACKQYGEMPALAFKSKRSSNDWRYITYNEYNHQVHKIALLLLQLGVRPRTTVAILSSNCPEWLYLEMAAFKIGAVVMGIYPSSSTEAVYYELNMSEAIVCAVDTADQMAKVHEAALRLPNLKAIMQLEDAFEYTPRQDLRYCRWSDFIDTQLITNLENKFSEFQKDVYANECALLVFTSGTTGMPKCVMLSHDSILSTVKKLIAFIAVANGNTVSYLPLHHIAGQVFEVFYTLMTGSCVYFADRDAIKGTLTDAFISIKPTMMYGVPRVFEKIRDRILYEKKKGNQDTNSIKMNLGLENMQFFIVGAAPSDLELKRFYLDIKIPLLDAFAMSETAAGGTFNADFNNLKTVGKPLPGLEIQINAPDKRGQGEVCIRGRSVFMGYLKNESKTRETIQADGWLRTGDLGYLDPSGCLELRGRIKDLIITSGGENIPPLRIEQIIKRELPCIGNAFVAGDGRKYLTVLLTFKTFIDTSRHIPLDDLEPETVKWFQRLGVDVQCLSEVLNYAKSPCSTIYEKIIQALESGLKRANDQALCNAQKVQYFTVLPRDFSIATGEIGE</sequence>
<evidence type="ECO:0000259" key="5">
    <source>
        <dbReference type="Pfam" id="PF00501"/>
    </source>
</evidence>
<evidence type="ECO:0000256" key="4">
    <source>
        <dbReference type="ARBA" id="ARBA00026121"/>
    </source>
</evidence>
<evidence type="ECO:0000256" key="3">
    <source>
        <dbReference type="ARBA" id="ARBA00023098"/>
    </source>
</evidence>
<dbReference type="InterPro" id="IPR000873">
    <property type="entry name" value="AMP-dep_synth/lig_dom"/>
</dbReference>
<dbReference type="GO" id="GO:0016020">
    <property type="term" value="C:membrane"/>
    <property type="evidence" value="ECO:0007669"/>
    <property type="project" value="TreeGrafter"/>
</dbReference>
<keyword evidence="7" id="KW-1185">Reference proteome</keyword>
<dbReference type="GO" id="GO:0004467">
    <property type="term" value="F:long-chain fatty acid-CoA ligase activity"/>
    <property type="evidence" value="ECO:0007669"/>
    <property type="project" value="UniProtKB-EC"/>
</dbReference>
<keyword evidence="3" id="KW-0443">Lipid metabolism</keyword>
<dbReference type="GO" id="GO:0005783">
    <property type="term" value="C:endoplasmic reticulum"/>
    <property type="evidence" value="ECO:0007669"/>
    <property type="project" value="TreeGrafter"/>
</dbReference>
<reference evidence="6" key="2">
    <citation type="submission" date="2020-05" db="UniProtKB">
        <authorList>
            <consortium name="EnsemblMetazoa"/>
        </authorList>
    </citation>
    <scope>IDENTIFICATION</scope>
    <source>
        <strain evidence="6">IAEA</strain>
    </source>
</reference>
<dbReference type="Gene3D" id="3.40.50.12780">
    <property type="entry name" value="N-terminal domain of ligase-like"/>
    <property type="match status" value="1"/>
</dbReference>
<dbReference type="InterPro" id="IPR020845">
    <property type="entry name" value="AMP-binding_CS"/>
</dbReference>
<dbReference type="SUPFAM" id="SSF56801">
    <property type="entry name" value="Acetyl-CoA synthetase-like"/>
    <property type="match status" value="1"/>
</dbReference>
<evidence type="ECO:0000256" key="1">
    <source>
        <dbReference type="ARBA" id="ARBA00022598"/>
    </source>
</evidence>
<dbReference type="VEuPathDB" id="VectorBase:GBRI008273"/>
<dbReference type="AlphaFoldDB" id="A0A1A9W6S3"/>
<dbReference type="PANTHER" id="PTHR43272">
    <property type="entry name" value="LONG-CHAIN-FATTY-ACID--COA LIGASE"/>
    <property type="match status" value="1"/>
</dbReference>
<dbReference type="PROSITE" id="PS00455">
    <property type="entry name" value="AMP_BINDING"/>
    <property type="match status" value="1"/>
</dbReference>
<evidence type="ECO:0000313" key="7">
    <source>
        <dbReference type="Proteomes" id="UP000091820"/>
    </source>
</evidence>
<reference evidence="7" key="1">
    <citation type="submission" date="2014-03" db="EMBL/GenBank/DDBJ databases">
        <authorList>
            <person name="Aksoy S."/>
            <person name="Warren W."/>
            <person name="Wilson R.K."/>
        </authorList>
    </citation>
    <scope>NUCLEOTIDE SEQUENCE [LARGE SCALE GENOMIC DNA]</scope>
    <source>
        <strain evidence="7">IAEA</strain>
    </source>
</reference>